<dbReference type="Pfam" id="PF03372">
    <property type="entry name" value="Exo_endo_phos"/>
    <property type="match status" value="1"/>
</dbReference>
<dbReference type="GO" id="GO:0061343">
    <property type="term" value="P:cell adhesion involved in heart morphogenesis"/>
    <property type="evidence" value="ECO:0007669"/>
    <property type="project" value="TreeGrafter"/>
</dbReference>
<proteinExistence type="predicted"/>
<dbReference type="InterPro" id="IPR005135">
    <property type="entry name" value="Endo/exonuclease/phosphatase"/>
</dbReference>
<evidence type="ECO:0000313" key="2">
    <source>
        <dbReference type="EMBL" id="CAC5379604.1"/>
    </source>
</evidence>
<dbReference type="AlphaFoldDB" id="A0A6J8B9I8"/>
<dbReference type="Proteomes" id="UP000507470">
    <property type="component" value="Unassembled WGS sequence"/>
</dbReference>
<dbReference type="SUPFAM" id="SSF56219">
    <property type="entry name" value="DNase I-like"/>
    <property type="match status" value="1"/>
</dbReference>
<evidence type="ECO:0000259" key="1">
    <source>
        <dbReference type="Pfam" id="PF03372"/>
    </source>
</evidence>
<feature type="domain" description="Endonuclease/exonuclease/phosphatase" evidence="1">
    <location>
        <begin position="116"/>
        <end position="257"/>
    </location>
</feature>
<gene>
    <name evidence="2" type="ORF">MCOR_15652</name>
</gene>
<dbReference type="Gene3D" id="3.60.10.10">
    <property type="entry name" value="Endonuclease/exonuclease/phosphatase"/>
    <property type="match status" value="1"/>
</dbReference>
<dbReference type="OrthoDB" id="6783994at2759"/>
<reference evidence="2 3" key="1">
    <citation type="submission" date="2020-06" db="EMBL/GenBank/DDBJ databases">
        <authorList>
            <person name="Li R."/>
            <person name="Bekaert M."/>
        </authorList>
    </citation>
    <scope>NUCLEOTIDE SEQUENCE [LARGE SCALE GENOMIC DNA]</scope>
    <source>
        <strain evidence="3">wild</strain>
    </source>
</reference>
<sequence>MVVHDTFQIFSIIRTRIQFCSKSSEKVPSSCKPNNSSTKIYFIPNGDDSKHSTLNISTNPLMADSIPEAAILSTSGSSINSPSFNTFFSTDILIMTSSPKPTKTKPAIKKQLRILNINFQSLRKKSKLLETIIESTEPDVIIGTETWLDPNIKSSEIIPDYFHYDTERRDRPKDPHGGVMIAAKQTLRLGNIIKSTDIELLTGTINLEGKKKILIGAFYRPPDKTDDTYLNKMKDEINNIRAKHQKDIFLIGGDFNLPDILTGQNKL</sequence>
<accession>A0A6J8B9I8</accession>
<dbReference type="EMBL" id="CACVKT020002745">
    <property type="protein sequence ID" value="CAC5379604.1"/>
    <property type="molecule type" value="Genomic_DNA"/>
</dbReference>
<dbReference type="PANTHER" id="PTHR33395">
    <property type="entry name" value="TRANSCRIPTASE, PUTATIVE-RELATED-RELATED"/>
    <property type="match status" value="1"/>
</dbReference>
<dbReference type="InterPro" id="IPR036691">
    <property type="entry name" value="Endo/exonu/phosph_ase_sf"/>
</dbReference>
<dbReference type="GO" id="GO:0031012">
    <property type="term" value="C:extracellular matrix"/>
    <property type="evidence" value="ECO:0007669"/>
    <property type="project" value="TreeGrafter"/>
</dbReference>
<name>A0A6J8B9I8_MYTCO</name>
<evidence type="ECO:0000313" key="3">
    <source>
        <dbReference type="Proteomes" id="UP000507470"/>
    </source>
</evidence>
<keyword evidence="3" id="KW-1185">Reference proteome</keyword>
<organism evidence="2 3">
    <name type="scientific">Mytilus coruscus</name>
    <name type="common">Sea mussel</name>
    <dbReference type="NCBI Taxonomy" id="42192"/>
    <lineage>
        <taxon>Eukaryota</taxon>
        <taxon>Metazoa</taxon>
        <taxon>Spiralia</taxon>
        <taxon>Lophotrochozoa</taxon>
        <taxon>Mollusca</taxon>
        <taxon>Bivalvia</taxon>
        <taxon>Autobranchia</taxon>
        <taxon>Pteriomorphia</taxon>
        <taxon>Mytilida</taxon>
        <taxon>Mytiloidea</taxon>
        <taxon>Mytilidae</taxon>
        <taxon>Mytilinae</taxon>
        <taxon>Mytilus</taxon>
    </lineage>
</organism>
<dbReference type="PANTHER" id="PTHR33395:SF22">
    <property type="entry name" value="REVERSE TRANSCRIPTASE DOMAIN-CONTAINING PROTEIN"/>
    <property type="match status" value="1"/>
</dbReference>
<protein>
    <recommendedName>
        <fullName evidence="1">Endonuclease/exonuclease/phosphatase domain-containing protein</fullName>
    </recommendedName>
</protein>
<dbReference type="GO" id="GO:0003824">
    <property type="term" value="F:catalytic activity"/>
    <property type="evidence" value="ECO:0007669"/>
    <property type="project" value="InterPro"/>
</dbReference>
<dbReference type="GO" id="GO:0007508">
    <property type="term" value="P:larval heart development"/>
    <property type="evidence" value="ECO:0007669"/>
    <property type="project" value="TreeGrafter"/>
</dbReference>